<dbReference type="EMBL" id="FUXZ01000015">
    <property type="protein sequence ID" value="SKA71379.1"/>
    <property type="molecule type" value="Genomic_DNA"/>
</dbReference>
<keyword evidence="2" id="KW-1185">Reference proteome</keyword>
<evidence type="ECO:0000313" key="1">
    <source>
        <dbReference type="EMBL" id="SKA71379.1"/>
    </source>
</evidence>
<dbReference type="AlphaFoldDB" id="A0A1T4W2K3"/>
<dbReference type="OrthoDB" id="2965455at2"/>
<organism evidence="1 2">
    <name type="scientific">Eubacterium uniforme</name>
    <dbReference type="NCBI Taxonomy" id="39495"/>
    <lineage>
        <taxon>Bacteria</taxon>
        <taxon>Bacillati</taxon>
        <taxon>Bacillota</taxon>
        <taxon>Clostridia</taxon>
        <taxon>Eubacteriales</taxon>
        <taxon>Eubacteriaceae</taxon>
        <taxon>Eubacterium</taxon>
    </lineage>
</organism>
<evidence type="ECO:0000313" key="2">
    <source>
        <dbReference type="Proteomes" id="UP000190814"/>
    </source>
</evidence>
<dbReference type="RefSeq" id="WP_078767032.1">
    <property type="nucleotide sequence ID" value="NZ_FUXZ01000015.1"/>
</dbReference>
<dbReference type="STRING" id="39495.SAMN02745111_02209"/>
<dbReference type="Proteomes" id="UP000190814">
    <property type="component" value="Unassembled WGS sequence"/>
</dbReference>
<name>A0A1T4W2K3_9FIRM</name>
<gene>
    <name evidence="1" type="ORF">SAMN02745111_02209</name>
</gene>
<protein>
    <submittedName>
        <fullName evidence="1">Uncharacterized protein</fullName>
    </submittedName>
</protein>
<accession>A0A1T4W2K3</accession>
<reference evidence="1 2" key="1">
    <citation type="submission" date="2017-02" db="EMBL/GenBank/DDBJ databases">
        <authorList>
            <person name="Peterson S.W."/>
        </authorList>
    </citation>
    <scope>NUCLEOTIDE SEQUENCE [LARGE SCALE GENOMIC DNA]</scope>
    <source>
        <strain evidence="1 2">ATCC 35992</strain>
    </source>
</reference>
<sequence>MKIKYTFILYLLCVSILVILGMKNKKDYRDFNDDNKSLNKFIVGIMPDELIDIAIKVLKKGEKTCNNIVVVECLEKTKFSYGCTTQKIRINRVIKGDLVEKEEIIDIVFADEIYMNSSEDTPEINMGFVNEMKVGKNYLIFLDERIKNSNMYSLKQSLIKPIFAYENIENKPCISTMKVESATLYGNMSSNEFFVESERGLEKIEIYKKSLLEKYPYN</sequence>
<proteinExistence type="predicted"/>